<dbReference type="RefSeq" id="XP_065672967.1">
    <property type="nucleotide sequence ID" value="XM_065816895.1"/>
</dbReference>
<sequence length="104" mass="12146">MLEPECHLLDIKLAGFLTINDKRLDSSELNKYVEKQVEICPLKYAIDDINNKILLIQDTSVIEVFRNPENSDYLQLMYTERITLLKSKRIEKEAQIAECCKVEL</sequence>
<organism evidence="1 2">
    <name type="scientific">Hydra vulgaris</name>
    <name type="common">Hydra</name>
    <name type="synonym">Hydra attenuata</name>
    <dbReference type="NCBI Taxonomy" id="6087"/>
    <lineage>
        <taxon>Eukaryota</taxon>
        <taxon>Metazoa</taxon>
        <taxon>Cnidaria</taxon>
        <taxon>Hydrozoa</taxon>
        <taxon>Hydroidolina</taxon>
        <taxon>Anthoathecata</taxon>
        <taxon>Aplanulata</taxon>
        <taxon>Hydridae</taxon>
        <taxon>Hydra</taxon>
    </lineage>
</organism>
<proteinExistence type="predicted"/>
<reference evidence="2" key="1">
    <citation type="submission" date="2025-08" db="UniProtKB">
        <authorList>
            <consortium name="RefSeq"/>
        </authorList>
    </citation>
    <scope>IDENTIFICATION</scope>
</reference>
<evidence type="ECO:0000313" key="1">
    <source>
        <dbReference type="Proteomes" id="UP001652625"/>
    </source>
</evidence>
<protein>
    <submittedName>
        <fullName evidence="2">Uncharacterized protein LOC136090339</fullName>
    </submittedName>
</protein>
<keyword evidence="1" id="KW-1185">Reference proteome</keyword>
<name>A0ABM4DEX2_HYDVU</name>
<evidence type="ECO:0000313" key="2">
    <source>
        <dbReference type="RefSeq" id="XP_065672967.1"/>
    </source>
</evidence>
<dbReference type="GeneID" id="136090339"/>
<gene>
    <name evidence="2" type="primary">LOC136090339</name>
</gene>
<accession>A0ABM4DEX2</accession>
<dbReference type="Proteomes" id="UP001652625">
    <property type="component" value="Chromosome 13"/>
</dbReference>